<dbReference type="SUPFAM" id="SSF55729">
    <property type="entry name" value="Acyl-CoA N-acyltransferases (Nat)"/>
    <property type="match status" value="1"/>
</dbReference>
<dbReference type="Pfam" id="PF00583">
    <property type="entry name" value="Acetyltransf_1"/>
    <property type="match status" value="1"/>
</dbReference>
<dbReference type="PROSITE" id="PS51186">
    <property type="entry name" value="GNAT"/>
    <property type="match status" value="1"/>
</dbReference>
<dbReference type="GO" id="GO:0016747">
    <property type="term" value="F:acyltransferase activity, transferring groups other than amino-acyl groups"/>
    <property type="evidence" value="ECO:0007669"/>
    <property type="project" value="InterPro"/>
</dbReference>
<dbReference type="Gene3D" id="3.40.630.30">
    <property type="match status" value="1"/>
</dbReference>
<gene>
    <name evidence="2" type="ORF">P6N53_04640</name>
</gene>
<name>A0AAW7ZB36_9FIRM</name>
<feature type="domain" description="N-acetyltransferase" evidence="1">
    <location>
        <begin position="195"/>
        <end position="370"/>
    </location>
</feature>
<dbReference type="PANTHER" id="PTHR41368">
    <property type="entry name" value="PROTEIN YGHO"/>
    <property type="match status" value="1"/>
</dbReference>
<comment type="caution">
    <text evidence="2">The sequence shown here is derived from an EMBL/GenBank/DDBJ whole genome shotgun (WGS) entry which is preliminary data.</text>
</comment>
<dbReference type="Proteomes" id="UP001172911">
    <property type="component" value="Unassembled WGS sequence"/>
</dbReference>
<protein>
    <submittedName>
        <fullName evidence="2">GNAT family N-acetyltransferase</fullName>
    </submittedName>
</protein>
<keyword evidence="3" id="KW-1185">Reference proteome</keyword>
<dbReference type="InterPro" id="IPR000182">
    <property type="entry name" value="GNAT_dom"/>
</dbReference>
<dbReference type="AlphaFoldDB" id="A0AAW7ZB36"/>
<dbReference type="RefSeq" id="WP_304541549.1">
    <property type="nucleotide sequence ID" value="NZ_JARPTC010000005.1"/>
</dbReference>
<dbReference type="CDD" id="cd04301">
    <property type="entry name" value="NAT_SF"/>
    <property type="match status" value="1"/>
</dbReference>
<accession>A0AAW7ZB36</accession>
<proteinExistence type="predicted"/>
<evidence type="ECO:0000259" key="1">
    <source>
        <dbReference type="PROSITE" id="PS51186"/>
    </source>
</evidence>
<organism evidence="2 3">
    <name type="scientific">Desulforamulus aquiferis</name>
    <dbReference type="NCBI Taxonomy" id="1397668"/>
    <lineage>
        <taxon>Bacteria</taxon>
        <taxon>Bacillati</taxon>
        <taxon>Bacillota</taxon>
        <taxon>Clostridia</taxon>
        <taxon>Eubacteriales</taxon>
        <taxon>Peptococcaceae</taxon>
        <taxon>Desulforamulus</taxon>
    </lineage>
</organism>
<dbReference type="PANTHER" id="PTHR41368:SF1">
    <property type="entry name" value="PROTEIN YGHO"/>
    <property type="match status" value="1"/>
</dbReference>
<reference evidence="2" key="1">
    <citation type="journal article" date="2023" name="J. Hazard. Mater.">
        <title>Anaerobic biodegradation of pyrene and benzo[a]pyrene by a new sulfate-reducing Desulforamulus aquiferis strain DSA.</title>
        <authorList>
            <person name="Zhang Z."/>
            <person name="Sun J."/>
            <person name="Gong X."/>
            <person name="Wang C."/>
            <person name="Wang H."/>
        </authorList>
    </citation>
    <scope>NUCLEOTIDE SEQUENCE</scope>
    <source>
        <strain evidence="2">DSA</strain>
    </source>
</reference>
<dbReference type="InterPro" id="IPR016181">
    <property type="entry name" value="Acyl_CoA_acyltransferase"/>
</dbReference>
<sequence length="370" mass="42202">MIEIIKVNRENHWQQYFQVAREIYRGDPLWTPLPENSQRLMFNRQANPVLKHVVCELFLAINDKGPVGRIAAITDDFLPDKKVGFFGCFETINSQEIASALLDAAAKSLKSRGKKQIQGPVTLNTSQQVGLLVEGFKFPPQMMMPYNPPYYQKLLETAGFEKLLDLYAYPWKPDYTRNRKTLTAIAKRASRIPGVRVRPINLNDPMGEGNRLAEIHNKAMTEQWGFVPLTQEEAAHYLREMRSYADPDLLTFCEVDHQPVGVCLIMPDVGHELRASRMSPFSMLHNIFGPKSLRVGVLAVIPEYRRKGVVALLIDRAIDIALRKGYNRGEMSLIMDSNEQMNRIITSKVVGKAHKVFRIYHKPNLQIGKN</sequence>
<dbReference type="InterPro" id="IPR039968">
    <property type="entry name" value="BcerS-like"/>
</dbReference>
<dbReference type="EMBL" id="JARPTC010000005">
    <property type="protein sequence ID" value="MDO7786508.1"/>
    <property type="molecule type" value="Genomic_DNA"/>
</dbReference>
<evidence type="ECO:0000313" key="2">
    <source>
        <dbReference type="EMBL" id="MDO7786508.1"/>
    </source>
</evidence>
<evidence type="ECO:0000313" key="3">
    <source>
        <dbReference type="Proteomes" id="UP001172911"/>
    </source>
</evidence>
<reference evidence="2" key="2">
    <citation type="submission" date="2023-03" db="EMBL/GenBank/DDBJ databases">
        <authorList>
            <person name="Zhang Z."/>
        </authorList>
    </citation>
    <scope>NUCLEOTIDE SEQUENCE</scope>
    <source>
        <strain evidence="2">DSA</strain>
    </source>
</reference>